<accession>A0A103FLT1</accession>
<organism evidence="15 16">
    <name type="scientific">Cynara cardunculus var. scolymus</name>
    <name type="common">Globe artichoke</name>
    <name type="synonym">Cynara scolymus</name>
    <dbReference type="NCBI Taxonomy" id="59895"/>
    <lineage>
        <taxon>Eukaryota</taxon>
        <taxon>Viridiplantae</taxon>
        <taxon>Streptophyta</taxon>
        <taxon>Embryophyta</taxon>
        <taxon>Tracheophyta</taxon>
        <taxon>Spermatophyta</taxon>
        <taxon>Magnoliopsida</taxon>
        <taxon>eudicotyledons</taxon>
        <taxon>Gunneridae</taxon>
        <taxon>Pentapetalae</taxon>
        <taxon>asterids</taxon>
        <taxon>campanulids</taxon>
        <taxon>Asterales</taxon>
        <taxon>Asteraceae</taxon>
        <taxon>Carduoideae</taxon>
        <taxon>Cardueae</taxon>
        <taxon>Carduinae</taxon>
        <taxon>Cynara</taxon>
    </lineage>
</organism>
<keyword evidence="7" id="KW-0677">Repeat</keyword>
<keyword evidence="9" id="KW-0472">Membrane</keyword>
<dbReference type="Proteomes" id="UP000243975">
    <property type="component" value="Unassembled WGS sequence"/>
</dbReference>
<dbReference type="InterPro" id="IPR032675">
    <property type="entry name" value="LRR_dom_sf"/>
</dbReference>
<dbReference type="Gene3D" id="3.80.10.10">
    <property type="entry name" value="Ribonuclease Inhibitor"/>
    <property type="match status" value="3"/>
</dbReference>
<dbReference type="FunFam" id="3.80.10.10:FF:000299">
    <property type="entry name" value="Piriformospora indica-insensitive protein 2"/>
    <property type="match status" value="1"/>
</dbReference>
<dbReference type="InterPro" id="IPR055414">
    <property type="entry name" value="LRR_R13L4/SHOC2-like"/>
</dbReference>
<name>A0A103FLT1_CYNCS</name>
<evidence type="ECO:0000259" key="14">
    <source>
        <dbReference type="Pfam" id="PF23598"/>
    </source>
</evidence>
<dbReference type="AlphaFoldDB" id="A0A103FLT1"/>
<dbReference type="InterPro" id="IPR003591">
    <property type="entry name" value="Leu-rich_rpt_typical-subtyp"/>
</dbReference>
<evidence type="ECO:0000256" key="12">
    <source>
        <dbReference type="SAM" id="MobiDB-lite"/>
    </source>
</evidence>
<feature type="compositionally biased region" description="Acidic residues" evidence="12">
    <location>
        <begin position="439"/>
        <end position="454"/>
    </location>
</feature>
<keyword evidence="5" id="KW-0812">Transmembrane</keyword>
<evidence type="ECO:0000256" key="1">
    <source>
        <dbReference type="ARBA" id="ARBA00004251"/>
    </source>
</evidence>
<evidence type="ECO:0000256" key="6">
    <source>
        <dbReference type="ARBA" id="ARBA00022729"/>
    </source>
</evidence>
<keyword evidence="11" id="KW-0325">Glycoprotein</keyword>
<evidence type="ECO:0000256" key="9">
    <source>
        <dbReference type="ARBA" id="ARBA00023136"/>
    </source>
</evidence>
<protein>
    <submittedName>
        <fullName evidence="15">Leucine-rich repeat-containing protein</fullName>
    </submittedName>
</protein>
<dbReference type="PRINTS" id="PR00019">
    <property type="entry name" value="LEURICHRPT"/>
</dbReference>
<comment type="caution">
    <text evidence="15">The sequence shown here is derived from an EMBL/GenBank/DDBJ whole genome shotgun (WGS) entry which is preliminary data.</text>
</comment>
<feature type="signal peptide" evidence="13">
    <location>
        <begin position="1"/>
        <end position="23"/>
    </location>
</feature>
<dbReference type="GO" id="GO:0005886">
    <property type="term" value="C:plasma membrane"/>
    <property type="evidence" value="ECO:0007669"/>
    <property type="project" value="UniProtKB-SubCell"/>
</dbReference>
<feature type="region of interest" description="Disordered" evidence="12">
    <location>
        <begin position="411"/>
        <end position="456"/>
    </location>
</feature>
<evidence type="ECO:0000256" key="3">
    <source>
        <dbReference type="ARBA" id="ARBA00022475"/>
    </source>
</evidence>
<dbReference type="SMART" id="SM00369">
    <property type="entry name" value="LRR_TYP"/>
    <property type="match status" value="5"/>
</dbReference>
<dbReference type="InterPro" id="IPR001611">
    <property type="entry name" value="Leu-rich_rpt"/>
</dbReference>
<keyword evidence="6 13" id="KW-0732">Signal</keyword>
<dbReference type="FunFam" id="3.80.10.10:FF:000269">
    <property type="entry name" value="Piriformospora indica-insensitive protein 2"/>
    <property type="match status" value="1"/>
</dbReference>
<dbReference type="Gramene" id="KVE55586">
    <property type="protein sequence ID" value="KVE55586"/>
    <property type="gene ID" value="Ccrd_023945"/>
</dbReference>
<evidence type="ECO:0000256" key="11">
    <source>
        <dbReference type="ARBA" id="ARBA00023180"/>
    </source>
</evidence>
<keyword evidence="8" id="KW-1133">Transmembrane helix</keyword>
<keyword evidence="3" id="KW-1003">Cell membrane</keyword>
<dbReference type="SUPFAM" id="SSF52058">
    <property type="entry name" value="L domain-like"/>
    <property type="match status" value="1"/>
</dbReference>
<evidence type="ECO:0000256" key="7">
    <source>
        <dbReference type="ARBA" id="ARBA00022737"/>
    </source>
</evidence>
<evidence type="ECO:0000256" key="8">
    <source>
        <dbReference type="ARBA" id="ARBA00022989"/>
    </source>
</evidence>
<evidence type="ECO:0000256" key="2">
    <source>
        <dbReference type="ARBA" id="ARBA00009592"/>
    </source>
</evidence>
<keyword evidence="4" id="KW-0433">Leucine-rich repeat</keyword>
<comment type="subcellular location">
    <subcellularLocation>
        <location evidence="1">Cell membrane</location>
        <topology evidence="1">Single-pass type I membrane protein</topology>
    </subcellularLocation>
</comment>
<dbReference type="PANTHER" id="PTHR48052:SF33">
    <property type="entry name" value="OS01G0623000 PROTEIN"/>
    <property type="match status" value="1"/>
</dbReference>
<evidence type="ECO:0000256" key="10">
    <source>
        <dbReference type="ARBA" id="ARBA00023170"/>
    </source>
</evidence>
<evidence type="ECO:0000313" key="15">
    <source>
        <dbReference type="EMBL" id="KVE55586.1"/>
    </source>
</evidence>
<dbReference type="EMBL" id="LEKV01010437">
    <property type="protein sequence ID" value="KVE55586.1"/>
    <property type="molecule type" value="Genomic_DNA"/>
</dbReference>
<dbReference type="OMA" id="ETPWPGV"/>
<comment type="similarity">
    <text evidence="2">Belongs to the RLP family.</text>
</comment>
<sequence>MASFSFLLLVLLHALMAFTTAFAYSEGVSMEDGELLGLFEVMGSLLADPTWAQVHPQPCTETPWPGVQCELMVQEDGGGGDDQQDYNPTIFHVTKIHIGTDVLTPPCKPTATLSPKALLKLPYLKTLSLFNCFTESPFFLSSSLFENNSLSSLEHLALVSNPSLHGSIPSSLGHIQGLKILSLSQNNLTGEIPDEICGLVNLQELDLSYNQITGSVPQEIGSLTSLTIFDLSYNMLQAQLPSSFGQLQSLQKIDLGSNDLTGRIPQELGNLSKLVLLDLSHNSLSGPLPESLAGLKMVEYLVIQDNPINTGMPLFIGSLGTLKVLSFSRCGLMGPILTSLSKLKNLTALSLDNNRLNGTVPSNIGSLQSLEQLNLSQNQLSGDLVVSDEFISRVGKRLDIIGNSGLCIKNTTSSSTEVKSPNSCVNARSRTGGNKSSWDEEEEEEDEDDSEECGDLNTSLHQRNRCSRNHDHHGYGLNQMRVNRKLWKVKRQNRKRSKLEGPVLQEIKKICSIGSNVEA</sequence>
<dbReference type="Pfam" id="PF00560">
    <property type="entry name" value="LRR_1"/>
    <property type="match status" value="1"/>
</dbReference>
<reference evidence="15 16" key="1">
    <citation type="journal article" date="2016" name="Sci. Rep.">
        <title>The genome sequence of the outbreeding globe artichoke constructed de novo incorporating a phase-aware low-pass sequencing strategy of F1 progeny.</title>
        <authorList>
            <person name="Scaglione D."/>
            <person name="Reyes-Chin-Wo S."/>
            <person name="Acquadro A."/>
            <person name="Froenicke L."/>
            <person name="Portis E."/>
            <person name="Beitel C."/>
            <person name="Tirone M."/>
            <person name="Mauro R."/>
            <person name="Lo Monaco A."/>
            <person name="Mauromicale G."/>
            <person name="Faccioli P."/>
            <person name="Cattivelli L."/>
            <person name="Rieseberg L."/>
            <person name="Michelmore R."/>
            <person name="Lanteri S."/>
        </authorList>
    </citation>
    <scope>NUCLEOTIDE SEQUENCE [LARGE SCALE GENOMIC DNA]</scope>
    <source>
        <strain evidence="15">2C</strain>
    </source>
</reference>
<evidence type="ECO:0000256" key="5">
    <source>
        <dbReference type="ARBA" id="ARBA00022692"/>
    </source>
</evidence>
<evidence type="ECO:0000256" key="4">
    <source>
        <dbReference type="ARBA" id="ARBA00022614"/>
    </source>
</evidence>
<feature type="non-terminal residue" evidence="15">
    <location>
        <position position="1"/>
    </location>
</feature>
<proteinExistence type="inferred from homology"/>
<dbReference type="PANTHER" id="PTHR48052">
    <property type="entry name" value="UNNAMED PRODUCT"/>
    <property type="match status" value="1"/>
</dbReference>
<keyword evidence="16" id="KW-1185">Reference proteome</keyword>
<dbReference type="GO" id="GO:0006952">
    <property type="term" value="P:defense response"/>
    <property type="evidence" value="ECO:0007669"/>
    <property type="project" value="UniProtKB-ARBA"/>
</dbReference>
<keyword evidence="10" id="KW-0675">Receptor</keyword>
<evidence type="ECO:0000313" key="16">
    <source>
        <dbReference type="Proteomes" id="UP000243975"/>
    </source>
</evidence>
<dbReference type="Pfam" id="PF23598">
    <property type="entry name" value="LRR_14"/>
    <property type="match status" value="1"/>
</dbReference>
<feature type="domain" description="Disease resistance R13L4/SHOC-2-like LRR" evidence="14">
    <location>
        <begin position="156"/>
        <end position="305"/>
    </location>
</feature>
<feature type="chain" id="PRO_5007115455" evidence="13">
    <location>
        <begin position="24"/>
        <end position="519"/>
    </location>
</feature>
<dbReference type="STRING" id="59895.A0A103FLT1"/>
<feature type="compositionally biased region" description="Polar residues" evidence="12">
    <location>
        <begin position="411"/>
        <end position="436"/>
    </location>
</feature>
<gene>
    <name evidence="15" type="ORF">Ccrd_023945</name>
</gene>
<dbReference type="GO" id="GO:0051707">
    <property type="term" value="P:response to other organism"/>
    <property type="evidence" value="ECO:0007669"/>
    <property type="project" value="UniProtKB-ARBA"/>
</dbReference>
<evidence type="ECO:0000256" key="13">
    <source>
        <dbReference type="SAM" id="SignalP"/>
    </source>
</evidence>
<dbReference type="PROSITE" id="PS51450">
    <property type="entry name" value="LRR"/>
    <property type="match status" value="1"/>
</dbReference>